<dbReference type="Proteomes" id="UP000807342">
    <property type="component" value="Unassembled WGS sequence"/>
</dbReference>
<evidence type="ECO:0000313" key="1">
    <source>
        <dbReference type="EMBL" id="KAF9443794.1"/>
    </source>
</evidence>
<gene>
    <name evidence="1" type="ORF">P691DRAFT_778668</name>
</gene>
<accession>A0A9P5X396</accession>
<keyword evidence="2" id="KW-1185">Reference proteome</keyword>
<dbReference type="AlphaFoldDB" id="A0A9P5X396"/>
<reference evidence="1" key="1">
    <citation type="submission" date="2020-11" db="EMBL/GenBank/DDBJ databases">
        <authorList>
            <consortium name="DOE Joint Genome Institute"/>
            <person name="Ahrendt S."/>
            <person name="Riley R."/>
            <person name="Andreopoulos W."/>
            <person name="Labutti K."/>
            <person name="Pangilinan J."/>
            <person name="Ruiz-Duenas F.J."/>
            <person name="Barrasa J.M."/>
            <person name="Sanchez-Garcia M."/>
            <person name="Camarero S."/>
            <person name="Miyauchi S."/>
            <person name="Serrano A."/>
            <person name="Linde D."/>
            <person name="Babiker R."/>
            <person name="Drula E."/>
            <person name="Ayuso-Fernandez I."/>
            <person name="Pacheco R."/>
            <person name="Padilla G."/>
            <person name="Ferreira P."/>
            <person name="Barriuso J."/>
            <person name="Kellner H."/>
            <person name="Castanera R."/>
            <person name="Alfaro M."/>
            <person name="Ramirez L."/>
            <person name="Pisabarro A.G."/>
            <person name="Kuo A."/>
            <person name="Tritt A."/>
            <person name="Lipzen A."/>
            <person name="He G."/>
            <person name="Yan M."/>
            <person name="Ng V."/>
            <person name="Cullen D."/>
            <person name="Martin F."/>
            <person name="Rosso M.-N."/>
            <person name="Henrissat B."/>
            <person name="Hibbett D."/>
            <person name="Martinez A.T."/>
            <person name="Grigoriev I.V."/>
        </authorList>
    </citation>
    <scope>NUCLEOTIDE SEQUENCE</scope>
    <source>
        <strain evidence="1">MF-IS2</strain>
    </source>
</reference>
<dbReference type="OrthoDB" id="3235759at2759"/>
<proteinExistence type="predicted"/>
<organism evidence="1 2">
    <name type="scientific">Macrolepiota fuliginosa MF-IS2</name>
    <dbReference type="NCBI Taxonomy" id="1400762"/>
    <lineage>
        <taxon>Eukaryota</taxon>
        <taxon>Fungi</taxon>
        <taxon>Dikarya</taxon>
        <taxon>Basidiomycota</taxon>
        <taxon>Agaricomycotina</taxon>
        <taxon>Agaricomycetes</taxon>
        <taxon>Agaricomycetidae</taxon>
        <taxon>Agaricales</taxon>
        <taxon>Agaricineae</taxon>
        <taxon>Agaricaceae</taxon>
        <taxon>Macrolepiota</taxon>
    </lineage>
</organism>
<sequence>MVCALLQPRGSIPQLCLCTMDTRTPTTAANTPKVGRDVVHQPSASTTRDAYANLAGALGSLAGNYDALHGQTMQIALLGTEIGNAQDVKEFRQQIREQDLRHKEGIAEIQNIIDHILRNEGDEMKTQVNQEIANQIDEIVKDQVAQCLKEHIPEDLQLEIAKNKQEYEELQLALHNSEARRLNGTLRANNPDETLHTIYMSNGSISPRFPKDLGSLFDLDADTVRALMVDYGLTSVSNIRDVNLNKFMQFCGVRYQLVVTIVKADSRNTNTTNAAY</sequence>
<protein>
    <submittedName>
        <fullName evidence="1">Uncharacterized protein</fullName>
    </submittedName>
</protein>
<dbReference type="EMBL" id="MU151434">
    <property type="protein sequence ID" value="KAF9443794.1"/>
    <property type="molecule type" value="Genomic_DNA"/>
</dbReference>
<evidence type="ECO:0000313" key="2">
    <source>
        <dbReference type="Proteomes" id="UP000807342"/>
    </source>
</evidence>
<comment type="caution">
    <text evidence="1">The sequence shown here is derived from an EMBL/GenBank/DDBJ whole genome shotgun (WGS) entry which is preliminary data.</text>
</comment>
<name>A0A9P5X396_9AGAR</name>